<dbReference type="InterPro" id="IPR013249">
    <property type="entry name" value="RNA_pol_sigma70_r4_t2"/>
</dbReference>
<accession>A0A521B141</accession>
<reference evidence="7 8" key="1">
    <citation type="submission" date="2017-05" db="EMBL/GenBank/DDBJ databases">
        <authorList>
            <person name="Varghese N."/>
            <person name="Submissions S."/>
        </authorList>
    </citation>
    <scope>NUCLEOTIDE SEQUENCE [LARGE SCALE GENOMIC DNA]</scope>
    <source>
        <strain evidence="7 8">DSM 21194</strain>
    </source>
</reference>
<dbReference type="InterPro" id="IPR013325">
    <property type="entry name" value="RNA_pol_sigma_r2"/>
</dbReference>
<dbReference type="InterPro" id="IPR014284">
    <property type="entry name" value="RNA_pol_sigma-70_dom"/>
</dbReference>
<keyword evidence="2" id="KW-0805">Transcription regulation</keyword>
<dbReference type="PANTHER" id="PTHR43133:SF46">
    <property type="entry name" value="RNA POLYMERASE SIGMA-70 FACTOR ECF SUBFAMILY"/>
    <property type="match status" value="1"/>
</dbReference>
<evidence type="ECO:0000259" key="5">
    <source>
        <dbReference type="Pfam" id="PF04542"/>
    </source>
</evidence>
<dbReference type="InterPro" id="IPR013324">
    <property type="entry name" value="RNA_pol_sigma_r3/r4-like"/>
</dbReference>
<keyword evidence="4" id="KW-0804">Transcription</keyword>
<dbReference type="InterPro" id="IPR007627">
    <property type="entry name" value="RNA_pol_sigma70_r2"/>
</dbReference>
<dbReference type="Gene3D" id="1.10.1740.10">
    <property type="match status" value="1"/>
</dbReference>
<evidence type="ECO:0000259" key="6">
    <source>
        <dbReference type="Pfam" id="PF08281"/>
    </source>
</evidence>
<evidence type="ECO:0000256" key="4">
    <source>
        <dbReference type="ARBA" id="ARBA00023163"/>
    </source>
</evidence>
<dbReference type="GO" id="GO:0006352">
    <property type="term" value="P:DNA-templated transcription initiation"/>
    <property type="evidence" value="ECO:0007669"/>
    <property type="project" value="InterPro"/>
</dbReference>
<feature type="domain" description="RNA polymerase sigma factor 70 region 4 type 2" evidence="6">
    <location>
        <begin position="115"/>
        <end position="163"/>
    </location>
</feature>
<evidence type="ECO:0000256" key="2">
    <source>
        <dbReference type="ARBA" id="ARBA00023015"/>
    </source>
</evidence>
<protein>
    <submittedName>
        <fullName evidence="7">RNA polymerase sigma-70 factor, ECF subfamily</fullName>
    </submittedName>
</protein>
<feature type="domain" description="RNA polymerase sigma-70 region 2" evidence="5">
    <location>
        <begin position="29"/>
        <end position="86"/>
    </location>
</feature>
<evidence type="ECO:0000256" key="1">
    <source>
        <dbReference type="ARBA" id="ARBA00010641"/>
    </source>
</evidence>
<gene>
    <name evidence="7" type="ORF">SAMN06265218_10277</name>
</gene>
<dbReference type="GO" id="GO:0003677">
    <property type="term" value="F:DNA binding"/>
    <property type="evidence" value="ECO:0007669"/>
    <property type="project" value="InterPro"/>
</dbReference>
<dbReference type="CDD" id="cd06171">
    <property type="entry name" value="Sigma70_r4"/>
    <property type="match status" value="1"/>
</dbReference>
<dbReference type="InterPro" id="IPR036388">
    <property type="entry name" value="WH-like_DNA-bd_sf"/>
</dbReference>
<name>A0A521B141_9BACT</name>
<keyword evidence="8" id="KW-1185">Reference proteome</keyword>
<evidence type="ECO:0000313" key="7">
    <source>
        <dbReference type="EMBL" id="SMO40797.1"/>
    </source>
</evidence>
<dbReference type="Gene3D" id="1.10.10.10">
    <property type="entry name" value="Winged helix-like DNA-binding domain superfamily/Winged helix DNA-binding domain"/>
    <property type="match status" value="1"/>
</dbReference>
<dbReference type="EMBL" id="FXTH01000002">
    <property type="protein sequence ID" value="SMO40797.1"/>
    <property type="molecule type" value="Genomic_DNA"/>
</dbReference>
<dbReference type="RefSeq" id="WP_221929882.1">
    <property type="nucleotide sequence ID" value="NZ_FXTH01000002.1"/>
</dbReference>
<evidence type="ECO:0000256" key="3">
    <source>
        <dbReference type="ARBA" id="ARBA00023082"/>
    </source>
</evidence>
<proteinExistence type="inferred from homology"/>
<dbReference type="AlphaFoldDB" id="A0A521B141"/>
<comment type="similarity">
    <text evidence="1">Belongs to the sigma-70 factor family. ECF subfamily.</text>
</comment>
<evidence type="ECO:0000313" key="8">
    <source>
        <dbReference type="Proteomes" id="UP000317593"/>
    </source>
</evidence>
<dbReference type="PANTHER" id="PTHR43133">
    <property type="entry name" value="RNA POLYMERASE ECF-TYPE SIGMA FACTO"/>
    <property type="match status" value="1"/>
</dbReference>
<dbReference type="SUPFAM" id="SSF88946">
    <property type="entry name" value="Sigma2 domain of RNA polymerase sigma factors"/>
    <property type="match status" value="1"/>
</dbReference>
<dbReference type="Pfam" id="PF08281">
    <property type="entry name" value="Sigma70_r4_2"/>
    <property type="match status" value="1"/>
</dbReference>
<dbReference type="Pfam" id="PF04542">
    <property type="entry name" value="Sigma70_r2"/>
    <property type="match status" value="1"/>
</dbReference>
<dbReference type="InterPro" id="IPR039425">
    <property type="entry name" value="RNA_pol_sigma-70-like"/>
</dbReference>
<dbReference type="NCBIfam" id="TIGR02937">
    <property type="entry name" value="sigma70-ECF"/>
    <property type="match status" value="1"/>
</dbReference>
<sequence length="175" mass="20398">MIREIIKGCQHRHRQSQKKLYKMFYAYGMSITLRYADSRDQAAQTLNDAFMKVFTNIDQYDINRPFKPWLRRIIINTAINHFHRHANEPQEERLEAARNAVSTSETITSGINYAEIIDMVQELSPAYRTVFNLHVIEGFKHKEIAEMLDISVGTSKSNLSKAKHNLQAILEKNFI</sequence>
<dbReference type="Proteomes" id="UP000317593">
    <property type="component" value="Unassembled WGS sequence"/>
</dbReference>
<organism evidence="7 8">
    <name type="scientific">Fodinibius sediminis</name>
    <dbReference type="NCBI Taxonomy" id="1214077"/>
    <lineage>
        <taxon>Bacteria</taxon>
        <taxon>Pseudomonadati</taxon>
        <taxon>Balneolota</taxon>
        <taxon>Balneolia</taxon>
        <taxon>Balneolales</taxon>
        <taxon>Balneolaceae</taxon>
        <taxon>Fodinibius</taxon>
    </lineage>
</organism>
<keyword evidence="3" id="KW-0731">Sigma factor</keyword>
<dbReference type="GO" id="GO:0016987">
    <property type="term" value="F:sigma factor activity"/>
    <property type="evidence" value="ECO:0007669"/>
    <property type="project" value="UniProtKB-KW"/>
</dbReference>
<dbReference type="SUPFAM" id="SSF88659">
    <property type="entry name" value="Sigma3 and sigma4 domains of RNA polymerase sigma factors"/>
    <property type="match status" value="1"/>
</dbReference>